<dbReference type="Proteomes" id="UP000007266">
    <property type="component" value="Linkage group 7"/>
</dbReference>
<evidence type="ECO:0000313" key="2">
    <source>
        <dbReference type="Proteomes" id="UP000007266"/>
    </source>
</evidence>
<reference evidence="1 2" key="2">
    <citation type="journal article" date="2010" name="Nucleic Acids Res.">
        <title>BeetleBase in 2010: revisions to provide comprehensive genomic information for Tribolium castaneum.</title>
        <authorList>
            <person name="Kim H.S."/>
            <person name="Murphy T."/>
            <person name="Xia J."/>
            <person name="Caragea D."/>
            <person name="Park Y."/>
            <person name="Beeman R.W."/>
            <person name="Lorenzen M.D."/>
            <person name="Butcher S."/>
            <person name="Manak J.R."/>
            <person name="Brown S.J."/>
        </authorList>
    </citation>
    <scope>GENOME REANNOTATION</scope>
    <source>
        <strain evidence="1 2">Georgia GA2</strain>
    </source>
</reference>
<dbReference type="InParanoid" id="D6WSB0"/>
<keyword evidence="2" id="KW-1185">Reference proteome</keyword>
<accession>D6WSB0</accession>
<evidence type="ECO:0000313" key="1">
    <source>
        <dbReference type="EMBL" id="EFA06396.1"/>
    </source>
</evidence>
<name>D6WSB0_TRICA</name>
<dbReference type="HOGENOM" id="CLU_1984419_0_0_1"/>
<proteinExistence type="predicted"/>
<sequence>MLITRTHLLFIASYTNRRMTEQALRDVHVAPKRILLPNEVINLGNKAGLTSIRVKYDIAIPARGPSAPRPLRAAKPMQYANLESFRSGAFTAVHSHFSGSYCGGSRLDIDTIACLSDYQNIRVSLA</sequence>
<dbReference type="AlphaFoldDB" id="D6WSB0"/>
<gene>
    <name evidence="1" type="primary">GLEAN_09274</name>
    <name evidence="1" type="ORF">TcasGA2_TC009274</name>
</gene>
<protein>
    <submittedName>
        <fullName evidence="1">Uncharacterized protein</fullName>
    </submittedName>
</protein>
<organism evidence="1 2">
    <name type="scientific">Tribolium castaneum</name>
    <name type="common">Red flour beetle</name>
    <dbReference type="NCBI Taxonomy" id="7070"/>
    <lineage>
        <taxon>Eukaryota</taxon>
        <taxon>Metazoa</taxon>
        <taxon>Ecdysozoa</taxon>
        <taxon>Arthropoda</taxon>
        <taxon>Hexapoda</taxon>
        <taxon>Insecta</taxon>
        <taxon>Pterygota</taxon>
        <taxon>Neoptera</taxon>
        <taxon>Endopterygota</taxon>
        <taxon>Coleoptera</taxon>
        <taxon>Polyphaga</taxon>
        <taxon>Cucujiformia</taxon>
        <taxon>Tenebrionidae</taxon>
        <taxon>Tenebrionidae incertae sedis</taxon>
        <taxon>Tribolium</taxon>
    </lineage>
</organism>
<dbReference type="EMBL" id="KQ971351">
    <property type="protein sequence ID" value="EFA06396.1"/>
    <property type="molecule type" value="Genomic_DNA"/>
</dbReference>
<reference evidence="1 2" key="1">
    <citation type="journal article" date="2008" name="Nature">
        <title>The genome of the model beetle and pest Tribolium castaneum.</title>
        <authorList>
            <consortium name="Tribolium Genome Sequencing Consortium"/>
            <person name="Richards S."/>
            <person name="Gibbs R.A."/>
            <person name="Weinstock G.M."/>
            <person name="Brown S.J."/>
            <person name="Denell R."/>
            <person name="Beeman R.W."/>
            <person name="Gibbs R."/>
            <person name="Beeman R.W."/>
            <person name="Brown S.J."/>
            <person name="Bucher G."/>
            <person name="Friedrich M."/>
            <person name="Grimmelikhuijzen C.J."/>
            <person name="Klingler M."/>
            <person name="Lorenzen M."/>
            <person name="Richards S."/>
            <person name="Roth S."/>
            <person name="Schroder R."/>
            <person name="Tautz D."/>
            <person name="Zdobnov E.M."/>
            <person name="Muzny D."/>
            <person name="Gibbs R.A."/>
            <person name="Weinstock G.M."/>
            <person name="Attaway T."/>
            <person name="Bell S."/>
            <person name="Buhay C.J."/>
            <person name="Chandrabose M.N."/>
            <person name="Chavez D."/>
            <person name="Clerk-Blankenburg K.P."/>
            <person name="Cree A."/>
            <person name="Dao M."/>
            <person name="Davis C."/>
            <person name="Chacko J."/>
            <person name="Dinh H."/>
            <person name="Dugan-Rocha S."/>
            <person name="Fowler G."/>
            <person name="Garner T.T."/>
            <person name="Garnes J."/>
            <person name="Gnirke A."/>
            <person name="Hawes A."/>
            <person name="Hernandez J."/>
            <person name="Hines S."/>
            <person name="Holder M."/>
            <person name="Hume J."/>
            <person name="Jhangiani S.N."/>
            <person name="Joshi V."/>
            <person name="Khan Z.M."/>
            <person name="Jackson L."/>
            <person name="Kovar C."/>
            <person name="Kowis A."/>
            <person name="Lee S."/>
            <person name="Lewis L.R."/>
            <person name="Margolis J."/>
            <person name="Morgan M."/>
            <person name="Nazareth L.V."/>
            <person name="Nguyen N."/>
            <person name="Okwuonu G."/>
            <person name="Parker D."/>
            <person name="Richards S."/>
            <person name="Ruiz S.J."/>
            <person name="Santibanez J."/>
            <person name="Savard J."/>
            <person name="Scherer S.E."/>
            <person name="Schneider B."/>
            <person name="Sodergren E."/>
            <person name="Tautz D."/>
            <person name="Vattahil S."/>
            <person name="Villasana D."/>
            <person name="White C.S."/>
            <person name="Wright R."/>
            <person name="Park Y."/>
            <person name="Beeman R.W."/>
            <person name="Lord J."/>
            <person name="Oppert B."/>
            <person name="Lorenzen M."/>
            <person name="Brown S."/>
            <person name="Wang L."/>
            <person name="Savard J."/>
            <person name="Tautz D."/>
            <person name="Richards S."/>
            <person name="Weinstock G."/>
            <person name="Gibbs R.A."/>
            <person name="Liu Y."/>
            <person name="Worley K."/>
            <person name="Weinstock G."/>
            <person name="Elsik C.G."/>
            <person name="Reese J.T."/>
            <person name="Elhaik E."/>
            <person name="Landan G."/>
            <person name="Graur D."/>
            <person name="Arensburger P."/>
            <person name="Atkinson P."/>
            <person name="Beeman R.W."/>
            <person name="Beidler J."/>
            <person name="Brown S.J."/>
            <person name="Demuth J.P."/>
            <person name="Drury D.W."/>
            <person name="Du Y.Z."/>
            <person name="Fujiwara H."/>
            <person name="Lorenzen M."/>
            <person name="Maselli V."/>
            <person name="Osanai M."/>
            <person name="Park Y."/>
            <person name="Robertson H.M."/>
            <person name="Tu Z."/>
            <person name="Wang J.J."/>
            <person name="Wang S."/>
            <person name="Richards S."/>
            <person name="Song H."/>
            <person name="Zhang L."/>
            <person name="Sodergren E."/>
            <person name="Werner D."/>
            <person name="Stanke M."/>
            <person name="Morgenstern B."/>
            <person name="Solovyev V."/>
            <person name="Kosarev P."/>
            <person name="Brown G."/>
            <person name="Chen H.C."/>
            <person name="Ermolaeva O."/>
            <person name="Hlavina W."/>
            <person name="Kapustin Y."/>
            <person name="Kiryutin B."/>
            <person name="Kitts P."/>
            <person name="Maglott D."/>
            <person name="Pruitt K."/>
            <person name="Sapojnikov V."/>
            <person name="Souvorov A."/>
            <person name="Mackey A.J."/>
            <person name="Waterhouse R.M."/>
            <person name="Wyder S."/>
            <person name="Zdobnov E.M."/>
            <person name="Zdobnov E.M."/>
            <person name="Wyder S."/>
            <person name="Kriventseva E.V."/>
            <person name="Kadowaki T."/>
            <person name="Bork P."/>
            <person name="Aranda M."/>
            <person name="Bao R."/>
            <person name="Beermann A."/>
            <person name="Berns N."/>
            <person name="Bolognesi R."/>
            <person name="Bonneton F."/>
            <person name="Bopp D."/>
            <person name="Brown S.J."/>
            <person name="Bucher G."/>
            <person name="Butts T."/>
            <person name="Chaumot A."/>
            <person name="Denell R.E."/>
            <person name="Ferrier D.E."/>
            <person name="Friedrich M."/>
            <person name="Gordon C.M."/>
            <person name="Jindra M."/>
            <person name="Klingler M."/>
            <person name="Lan Q."/>
            <person name="Lattorff H.M."/>
            <person name="Laudet V."/>
            <person name="von Levetsow C."/>
            <person name="Liu Z."/>
            <person name="Lutz R."/>
            <person name="Lynch J.A."/>
            <person name="da Fonseca R.N."/>
            <person name="Posnien N."/>
            <person name="Reuter R."/>
            <person name="Roth S."/>
            <person name="Savard J."/>
            <person name="Schinko J.B."/>
            <person name="Schmitt C."/>
            <person name="Schoppmeier M."/>
            <person name="Schroder R."/>
            <person name="Shippy T.D."/>
            <person name="Simonnet F."/>
            <person name="Marques-Souza H."/>
            <person name="Tautz D."/>
            <person name="Tomoyasu Y."/>
            <person name="Trauner J."/>
            <person name="Van der Zee M."/>
            <person name="Vervoort M."/>
            <person name="Wittkopp N."/>
            <person name="Wimmer E.A."/>
            <person name="Yang X."/>
            <person name="Jones A.K."/>
            <person name="Sattelle D.B."/>
            <person name="Ebert P.R."/>
            <person name="Nelson D."/>
            <person name="Scott J.G."/>
            <person name="Beeman R.W."/>
            <person name="Muthukrishnan S."/>
            <person name="Kramer K.J."/>
            <person name="Arakane Y."/>
            <person name="Beeman R.W."/>
            <person name="Zhu Q."/>
            <person name="Hogenkamp D."/>
            <person name="Dixit R."/>
            <person name="Oppert B."/>
            <person name="Jiang H."/>
            <person name="Zou Z."/>
            <person name="Marshall J."/>
            <person name="Elpidina E."/>
            <person name="Vinokurov K."/>
            <person name="Oppert C."/>
            <person name="Zou Z."/>
            <person name="Evans J."/>
            <person name="Lu Z."/>
            <person name="Zhao P."/>
            <person name="Sumathipala N."/>
            <person name="Altincicek B."/>
            <person name="Vilcinskas A."/>
            <person name="Williams M."/>
            <person name="Hultmark D."/>
            <person name="Hetru C."/>
            <person name="Jiang H."/>
            <person name="Grimmelikhuijzen C.J."/>
            <person name="Hauser F."/>
            <person name="Cazzamali G."/>
            <person name="Williamson M."/>
            <person name="Park Y."/>
            <person name="Li B."/>
            <person name="Tanaka Y."/>
            <person name="Predel R."/>
            <person name="Neupert S."/>
            <person name="Schachtner J."/>
            <person name="Verleyen P."/>
            <person name="Raible F."/>
            <person name="Bork P."/>
            <person name="Friedrich M."/>
            <person name="Walden K.K."/>
            <person name="Robertson H.M."/>
            <person name="Angeli S."/>
            <person name="Foret S."/>
            <person name="Bucher G."/>
            <person name="Schuetz S."/>
            <person name="Maleszka R."/>
            <person name="Wimmer E.A."/>
            <person name="Beeman R.W."/>
            <person name="Lorenzen M."/>
            <person name="Tomoyasu Y."/>
            <person name="Miller S.C."/>
            <person name="Grossmann D."/>
            <person name="Bucher G."/>
        </authorList>
    </citation>
    <scope>NUCLEOTIDE SEQUENCE [LARGE SCALE GENOMIC DNA]</scope>
    <source>
        <strain evidence="1 2">Georgia GA2</strain>
    </source>
</reference>